<name>A0A068RV04_9FUNG</name>
<proteinExistence type="predicted"/>
<reference evidence="1" key="1">
    <citation type="submission" date="2013-08" db="EMBL/GenBank/DDBJ databases">
        <title>Gene expansion shapes genome architecture in the human pathogen Lichtheimia corymbifera: an evolutionary genomics analysis in the ancient terrestrial Mucorales (Mucoromycotina).</title>
        <authorList>
            <person name="Schwartze V.U."/>
            <person name="Winter S."/>
            <person name="Shelest E."/>
            <person name="Marcet-Houben M."/>
            <person name="Horn F."/>
            <person name="Wehner S."/>
            <person name="Hoffmann K."/>
            <person name="Riege K."/>
            <person name="Sammeth M."/>
            <person name="Nowrousian M."/>
            <person name="Valiante V."/>
            <person name="Linde J."/>
            <person name="Jacobsen I.D."/>
            <person name="Marz M."/>
            <person name="Brakhage A.A."/>
            <person name="Gabaldon T."/>
            <person name="Bocker S."/>
            <person name="Voigt K."/>
        </authorList>
    </citation>
    <scope>NUCLEOTIDE SEQUENCE [LARGE SCALE GENOMIC DNA]</scope>
    <source>
        <strain evidence="1">FSU 9682</strain>
    </source>
</reference>
<dbReference type="OrthoDB" id="2274220at2759"/>
<protein>
    <submittedName>
        <fullName evidence="1">Uncharacterized protein</fullName>
    </submittedName>
</protein>
<evidence type="ECO:0000313" key="2">
    <source>
        <dbReference type="Proteomes" id="UP000027586"/>
    </source>
</evidence>
<organism evidence="1 2">
    <name type="scientific">Lichtheimia corymbifera JMRC:FSU:9682</name>
    <dbReference type="NCBI Taxonomy" id="1263082"/>
    <lineage>
        <taxon>Eukaryota</taxon>
        <taxon>Fungi</taxon>
        <taxon>Fungi incertae sedis</taxon>
        <taxon>Mucoromycota</taxon>
        <taxon>Mucoromycotina</taxon>
        <taxon>Mucoromycetes</taxon>
        <taxon>Mucorales</taxon>
        <taxon>Lichtheimiaceae</taxon>
        <taxon>Lichtheimia</taxon>
    </lineage>
</organism>
<dbReference type="EMBL" id="CBTN010000020">
    <property type="protein sequence ID" value="CDH53864.1"/>
    <property type="molecule type" value="Genomic_DNA"/>
</dbReference>
<dbReference type="Proteomes" id="UP000027586">
    <property type="component" value="Unassembled WGS sequence"/>
</dbReference>
<sequence length="92" mass="10135">MDCPKGYVCRVLASKEHEVPIEAKLIQSKLLPIFELTLQAKSIVQCSISLIEKAQKTKHGAPQDFAIKAPSGFKLPHPLNVGSKRKADVLQE</sequence>
<gene>
    <name evidence="1" type="ORF">LCOR_05170.1</name>
</gene>
<evidence type="ECO:0000313" key="1">
    <source>
        <dbReference type="EMBL" id="CDH53864.1"/>
    </source>
</evidence>
<accession>A0A068RV04</accession>
<dbReference type="AlphaFoldDB" id="A0A068RV04"/>
<keyword evidence="2" id="KW-1185">Reference proteome</keyword>
<dbReference type="VEuPathDB" id="FungiDB:LCOR_05170.1"/>
<comment type="caution">
    <text evidence="1">The sequence shown here is derived from an EMBL/GenBank/DDBJ whole genome shotgun (WGS) entry which is preliminary data.</text>
</comment>